<dbReference type="Proteomes" id="UP001319180">
    <property type="component" value="Unassembled WGS sequence"/>
</dbReference>
<dbReference type="RefSeq" id="WP_254092379.1">
    <property type="nucleotide sequence ID" value="NZ_JAHESC010000036.1"/>
</dbReference>
<evidence type="ECO:0000313" key="2">
    <source>
        <dbReference type="Proteomes" id="UP001319180"/>
    </source>
</evidence>
<evidence type="ECO:0000313" key="1">
    <source>
        <dbReference type="EMBL" id="MBT1689154.1"/>
    </source>
</evidence>
<gene>
    <name evidence="1" type="ORF">KK078_21490</name>
</gene>
<proteinExistence type="predicted"/>
<protein>
    <submittedName>
        <fullName evidence="1">Uncharacterized protein</fullName>
    </submittedName>
</protein>
<name>A0AAP2DCC9_9BACT</name>
<dbReference type="EMBL" id="JAHESC010000036">
    <property type="protein sequence ID" value="MBT1689154.1"/>
    <property type="molecule type" value="Genomic_DNA"/>
</dbReference>
<reference evidence="1 2" key="1">
    <citation type="submission" date="2021-05" db="EMBL/GenBank/DDBJ databases">
        <title>A Polyphasic approach of four new species of the genus Ohtaekwangia: Ohtaekwangia histidinii sp. nov., Ohtaekwangia cretensis sp. nov., Ohtaekwangia indiensis sp. nov., Ohtaekwangia reichenbachii sp. nov. from diverse environment.</title>
        <authorList>
            <person name="Octaviana S."/>
        </authorList>
    </citation>
    <scope>NUCLEOTIDE SEQUENCE [LARGE SCALE GENOMIC DNA]</scope>
    <source>
        <strain evidence="1 2">PWU37</strain>
    </source>
</reference>
<dbReference type="AlphaFoldDB" id="A0AAP2DCC9"/>
<sequence length="154" mass="17686">MINPRNILILTLTLFSLNQDAKGQTDYIFYDLPEKVTLKAKEYIDQYTNRNGKIGFIAQLDKNVDDNYLLFIIIDDFAKQEPPNLLYEAVIKKTNRMIRLDDDNLLPLITGEDVHFAYLGDAPPRKPGGPKGKKKVVFNHESYSITFDLTGKIY</sequence>
<comment type="caution">
    <text evidence="1">The sequence shown here is derived from an EMBL/GenBank/DDBJ whole genome shotgun (WGS) entry which is preliminary data.</text>
</comment>
<accession>A0AAP2DCC9</accession>
<keyword evidence="2" id="KW-1185">Reference proteome</keyword>
<organism evidence="1 2">
    <name type="scientific">Dawidia soli</name>
    <dbReference type="NCBI Taxonomy" id="2782352"/>
    <lineage>
        <taxon>Bacteria</taxon>
        <taxon>Pseudomonadati</taxon>
        <taxon>Bacteroidota</taxon>
        <taxon>Cytophagia</taxon>
        <taxon>Cytophagales</taxon>
        <taxon>Chryseotaleaceae</taxon>
        <taxon>Dawidia</taxon>
    </lineage>
</organism>